<dbReference type="Proteomes" id="UP000274358">
    <property type="component" value="Unassembled WGS sequence"/>
</dbReference>
<dbReference type="Pfam" id="PF13529">
    <property type="entry name" value="Peptidase_C39_2"/>
    <property type="match status" value="1"/>
</dbReference>
<dbReference type="EMBL" id="RYYV01000006">
    <property type="protein sequence ID" value="RUL76104.1"/>
    <property type="molecule type" value="Genomic_DNA"/>
</dbReference>
<sequence>MKKNLAHLLAGALNFAIPLCASAAALQLNVPIVTQQHSEWCWDADASAILQYRGSNESQCAIANWVYGVDYTCGSYSFDWYDDANSPNSLTGSTGISGILWNLGGRHWYYYNRAISYSTAANAISHGNPVVILWEWQGGGGHFVVLDGYDDNGQMLYFMNPWPGEGAGYGDYDWIADGTGNMGTHYWSESLITY</sequence>
<protein>
    <recommendedName>
        <fullName evidence="2">Peptidase C39-like domain-containing protein</fullName>
    </recommendedName>
</protein>
<dbReference type="InterPro" id="IPR039564">
    <property type="entry name" value="Peptidase_C39-like"/>
</dbReference>
<organism evidence="3 4">
    <name type="scientific">Dyella choica</name>
    <dbReference type="NCBI Taxonomy" id="1927959"/>
    <lineage>
        <taxon>Bacteria</taxon>
        <taxon>Pseudomonadati</taxon>
        <taxon>Pseudomonadota</taxon>
        <taxon>Gammaproteobacteria</taxon>
        <taxon>Lysobacterales</taxon>
        <taxon>Rhodanobacteraceae</taxon>
        <taxon>Dyella</taxon>
    </lineage>
</organism>
<gene>
    <name evidence="3" type="ORF">EKH80_10355</name>
</gene>
<dbReference type="AlphaFoldDB" id="A0A3S0S0N7"/>
<keyword evidence="4" id="KW-1185">Reference proteome</keyword>
<evidence type="ECO:0000259" key="2">
    <source>
        <dbReference type="Pfam" id="PF13529"/>
    </source>
</evidence>
<dbReference type="Gene3D" id="3.90.70.10">
    <property type="entry name" value="Cysteine proteinases"/>
    <property type="match status" value="1"/>
</dbReference>
<dbReference type="OrthoDB" id="5148996at2"/>
<dbReference type="RefSeq" id="WP_126684668.1">
    <property type="nucleotide sequence ID" value="NZ_RYYV01000006.1"/>
</dbReference>
<feature type="signal peptide" evidence="1">
    <location>
        <begin position="1"/>
        <end position="23"/>
    </location>
</feature>
<feature type="domain" description="Peptidase C39-like" evidence="2">
    <location>
        <begin position="28"/>
        <end position="162"/>
    </location>
</feature>
<feature type="chain" id="PRO_5018650428" description="Peptidase C39-like domain-containing protein" evidence="1">
    <location>
        <begin position="24"/>
        <end position="194"/>
    </location>
</feature>
<comment type="caution">
    <text evidence="3">The sequence shown here is derived from an EMBL/GenBank/DDBJ whole genome shotgun (WGS) entry which is preliminary data.</text>
</comment>
<evidence type="ECO:0000313" key="4">
    <source>
        <dbReference type="Proteomes" id="UP000274358"/>
    </source>
</evidence>
<name>A0A3S0S0N7_9GAMM</name>
<accession>A0A3S0S0N7</accession>
<evidence type="ECO:0000256" key="1">
    <source>
        <dbReference type="SAM" id="SignalP"/>
    </source>
</evidence>
<proteinExistence type="predicted"/>
<reference evidence="3 4" key="1">
    <citation type="submission" date="2018-12" db="EMBL/GenBank/DDBJ databases">
        <title>Dyella dinghuensis sp. nov. DHOA06 and Dyella choica sp. nov. 4M-K27, isolated from forest soil.</title>
        <authorList>
            <person name="Qiu L.-H."/>
            <person name="Gao Z.-H."/>
        </authorList>
    </citation>
    <scope>NUCLEOTIDE SEQUENCE [LARGE SCALE GENOMIC DNA]</scope>
    <source>
        <strain evidence="3 4">4M-K27</strain>
    </source>
</reference>
<keyword evidence="1" id="KW-0732">Signal</keyword>
<evidence type="ECO:0000313" key="3">
    <source>
        <dbReference type="EMBL" id="RUL76104.1"/>
    </source>
</evidence>